<comment type="similarity">
    <text evidence="1">Belongs to the ROK (NagC/XylR) family.</text>
</comment>
<name>A0A239A6M7_9ACTN</name>
<dbReference type="EMBL" id="FZNR01000007">
    <property type="protein sequence ID" value="SNR90714.1"/>
    <property type="molecule type" value="Genomic_DNA"/>
</dbReference>
<gene>
    <name evidence="2" type="ORF">SAMN06264365_10773</name>
</gene>
<keyword evidence="3" id="KW-1185">Reference proteome</keyword>
<keyword evidence="2" id="KW-0418">Kinase</keyword>
<dbReference type="InterPro" id="IPR049874">
    <property type="entry name" value="ROK_cs"/>
</dbReference>
<dbReference type="PANTHER" id="PTHR18964">
    <property type="entry name" value="ROK (REPRESSOR, ORF, KINASE) FAMILY"/>
    <property type="match status" value="1"/>
</dbReference>
<accession>A0A239A6M7</accession>
<dbReference type="Pfam" id="PF00480">
    <property type="entry name" value="ROK"/>
    <property type="match status" value="1"/>
</dbReference>
<dbReference type="GO" id="GO:0016301">
    <property type="term" value="F:kinase activity"/>
    <property type="evidence" value="ECO:0007669"/>
    <property type="project" value="UniProtKB-KW"/>
</dbReference>
<reference evidence="2 3" key="1">
    <citation type="submission" date="2017-06" db="EMBL/GenBank/DDBJ databases">
        <authorList>
            <person name="Kim H.J."/>
            <person name="Triplett B.A."/>
        </authorList>
    </citation>
    <scope>NUCLEOTIDE SEQUENCE [LARGE SCALE GENOMIC DNA]</scope>
    <source>
        <strain evidence="2 3">DSM 43151</strain>
    </source>
</reference>
<dbReference type="PANTHER" id="PTHR18964:SF173">
    <property type="entry name" value="GLUCOKINASE"/>
    <property type="match status" value="1"/>
</dbReference>
<dbReference type="SUPFAM" id="SSF53067">
    <property type="entry name" value="Actin-like ATPase domain"/>
    <property type="match status" value="1"/>
</dbReference>
<evidence type="ECO:0000256" key="1">
    <source>
        <dbReference type="ARBA" id="ARBA00006479"/>
    </source>
</evidence>
<dbReference type="AlphaFoldDB" id="A0A239A6M7"/>
<sequence>MTPDTALAIGLDLGGTKLATVLIGPDGRIRHRHHREHHARDYPAVLDAITGAVRECDTLGYAPVVGLAVAGPLDRDRERVLAALNLGFADRPLRADLRERLGRPVVLENDANAAALAEHRVGAGAGARCLVLLTLGTGIGGGIVVDGQVLRGAAGAAAELGHLPVGTDGAGCGCGATGCLELYASGTALGRLAGAGRTSRDVVAAADRGDPTARRLLAEAGERLGAAVLMLAPAIDPDVVMLGGGLAHAAAGHLLPALRDRLTVGWPFRARRAPARVCLAGCGVDAGAIGAALCAMDEAAETMPAGVGAGF</sequence>
<evidence type="ECO:0000313" key="3">
    <source>
        <dbReference type="Proteomes" id="UP000198415"/>
    </source>
</evidence>
<keyword evidence="2" id="KW-0808">Transferase</keyword>
<protein>
    <submittedName>
        <fullName evidence="2">Glucokinase</fullName>
    </submittedName>
</protein>
<dbReference type="PROSITE" id="PS01125">
    <property type="entry name" value="ROK"/>
    <property type="match status" value="1"/>
</dbReference>
<organism evidence="2 3">
    <name type="scientific">Actinoplanes regularis</name>
    <dbReference type="NCBI Taxonomy" id="52697"/>
    <lineage>
        <taxon>Bacteria</taxon>
        <taxon>Bacillati</taxon>
        <taxon>Actinomycetota</taxon>
        <taxon>Actinomycetes</taxon>
        <taxon>Micromonosporales</taxon>
        <taxon>Micromonosporaceae</taxon>
        <taxon>Actinoplanes</taxon>
    </lineage>
</organism>
<dbReference type="InterPro" id="IPR000600">
    <property type="entry name" value="ROK"/>
</dbReference>
<dbReference type="Gene3D" id="3.30.420.40">
    <property type="match status" value="2"/>
</dbReference>
<dbReference type="Proteomes" id="UP000198415">
    <property type="component" value="Unassembled WGS sequence"/>
</dbReference>
<proteinExistence type="inferred from homology"/>
<dbReference type="InterPro" id="IPR043129">
    <property type="entry name" value="ATPase_NBD"/>
</dbReference>
<evidence type="ECO:0000313" key="2">
    <source>
        <dbReference type="EMBL" id="SNR90714.1"/>
    </source>
</evidence>